<dbReference type="SUPFAM" id="SSF81321">
    <property type="entry name" value="Family A G protein-coupled receptor-like"/>
    <property type="match status" value="1"/>
</dbReference>
<organism evidence="15 16">
    <name type="scientific">Anabas testudineus</name>
    <name type="common">Climbing perch</name>
    <name type="synonym">Anthias testudineus</name>
    <dbReference type="NCBI Taxonomy" id="64144"/>
    <lineage>
        <taxon>Eukaryota</taxon>
        <taxon>Metazoa</taxon>
        <taxon>Chordata</taxon>
        <taxon>Craniata</taxon>
        <taxon>Vertebrata</taxon>
        <taxon>Euteleostomi</taxon>
        <taxon>Actinopterygii</taxon>
        <taxon>Neopterygii</taxon>
        <taxon>Teleostei</taxon>
        <taxon>Neoteleostei</taxon>
        <taxon>Acanthomorphata</taxon>
        <taxon>Anabantaria</taxon>
        <taxon>Anabantiformes</taxon>
        <taxon>Anabantoidei</taxon>
        <taxon>Anabantidae</taxon>
        <taxon>Anabas</taxon>
    </lineage>
</organism>
<keyword evidence="6 13" id="KW-1133">Transmembrane helix</keyword>
<feature type="domain" description="G-protein coupled receptors family 1 profile" evidence="14">
    <location>
        <begin position="86"/>
        <end position="336"/>
    </location>
</feature>
<dbReference type="Proteomes" id="UP000265040">
    <property type="component" value="Chromosome 21"/>
</dbReference>
<protein>
    <recommendedName>
        <fullName evidence="14">G-protein coupled receptors family 1 profile domain-containing protein</fullName>
    </recommendedName>
</protein>
<keyword evidence="5" id="KW-0552">Olfaction</keyword>
<dbReference type="InterPro" id="IPR052921">
    <property type="entry name" value="GPCR1_Superfamily_Member"/>
</dbReference>
<dbReference type="GO" id="GO:0004930">
    <property type="term" value="F:G protein-coupled receptor activity"/>
    <property type="evidence" value="ECO:0007669"/>
    <property type="project" value="UniProtKB-KW"/>
</dbReference>
<feature type="transmembrane region" description="Helical" evidence="13">
    <location>
        <begin position="241"/>
        <end position="263"/>
    </location>
</feature>
<dbReference type="Ensembl" id="ENSATET00000019852.2">
    <property type="protein sequence ID" value="ENSATEP00000019524.2"/>
    <property type="gene ID" value="ENSATEG00000013608.2"/>
</dbReference>
<keyword evidence="9" id="KW-1015">Disulfide bond</keyword>
<dbReference type="PANTHER" id="PTHR26451">
    <property type="entry name" value="G_PROTEIN_RECEP_F1_2 DOMAIN-CONTAINING PROTEIN"/>
    <property type="match status" value="1"/>
</dbReference>
<evidence type="ECO:0000256" key="8">
    <source>
        <dbReference type="ARBA" id="ARBA00023136"/>
    </source>
</evidence>
<dbReference type="PROSITE" id="PS50262">
    <property type="entry name" value="G_PROTEIN_RECEP_F1_2"/>
    <property type="match status" value="1"/>
</dbReference>
<evidence type="ECO:0000259" key="14">
    <source>
        <dbReference type="PROSITE" id="PS50262"/>
    </source>
</evidence>
<dbReference type="Gene3D" id="1.20.1070.10">
    <property type="entry name" value="Rhodopsin 7-helix transmembrane proteins"/>
    <property type="match status" value="1"/>
</dbReference>
<keyword evidence="11" id="KW-0325">Glycoprotein</keyword>
<reference evidence="15" key="3">
    <citation type="submission" date="2025-09" db="UniProtKB">
        <authorList>
            <consortium name="Ensembl"/>
        </authorList>
    </citation>
    <scope>IDENTIFICATION</scope>
</reference>
<keyword evidence="3" id="KW-0716">Sensory transduction</keyword>
<comment type="subcellular location">
    <subcellularLocation>
        <location evidence="1">Cell membrane</location>
        <topology evidence="1">Multi-pass membrane protein</topology>
    </subcellularLocation>
</comment>
<dbReference type="AlphaFoldDB" id="A0A3Q1IJT0"/>
<feature type="transmembrane region" description="Helical" evidence="13">
    <location>
        <begin position="186"/>
        <end position="206"/>
    </location>
</feature>
<evidence type="ECO:0000256" key="9">
    <source>
        <dbReference type="ARBA" id="ARBA00023157"/>
    </source>
</evidence>
<keyword evidence="8 13" id="KW-0472">Membrane</keyword>
<keyword evidence="2" id="KW-1003">Cell membrane</keyword>
<evidence type="ECO:0000256" key="12">
    <source>
        <dbReference type="ARBA" id="ARBA00023224"/>
    </source>
</evidence>
<evidence type="ECO:0000256" key="11">
    <source>
        <dbReference type="ARBA" id="ARBA00023180"/>
    </source>
</evidence>
<evidence type="ECO:0000256" key="1">
    <source>
        <dbReference type="ARBA" id="ARBA00004651"/>
    </source>
</evidence>
<feature type="transmembrane region" description="Helical" evidence="13">
    <location>
        <begin position="104"/>
        <end position="123"/>
    </location>
</feature>
<dbReference type="InParanoid" id="A0A3Q1IJT0"/>
<evidence type="ECO:0000256" key="4">
    <source>
        <dbReference type="ARBA" id="ARBA00022692"/>
    </source>
</evidence>
<dbReference type="FunFam" id="1.20.1070.10:FF:000024">
    <property type="entry name" value="Olfactory receptor"/>
    <property type="match status" value="1"/>
</dbReference>
<proteinExistence type="predicted"/>
<dbReference type="STRING" id="64144.ENSATEP00000019524"/>
<dbReference type="GO" id="GO:0004984">
    <property type="term" value="F:olfactory receptor activity"/>
    <property type="evidence" value="ECO:0007669"/>
    <property type="project" value="InterPro"/>
</dbReference>
<name>A0A3Q1IJT0_ANATE</name>
<evidence type="ECO:0000256" key="3">
    <source>
        <dbReference type="ARBA" id="ARBA00022606"/>
    </source>
</evidence>
<accession>A0A3Q1IJT0</accession>
<feature type="transmembrane region" description="Helical" evidence="13">
    <location>
        <begin position="70"/>
        <end position="92"/>
    </location>
</feature>
<dbReference type="GO" id="GO:0005886">
    <property type="term" value="C:plasma membrane"/>
    <property type="evidence" value="ECO:0007669"/>
    <property type="project" value="UniProtKB-SubCell"/>
</dbReference>
<keyword evidence="4 13" id="KW-0812">Transmembrane</keyword>
<evidence type="ECO:0000256" key="10">
    <source>
        <dbReference type="ARBA" id="ARBA00023170"/>
    </source>
</evidence>
<evidence type="ECO:0000256" key="6">
    <source>
        <dbReference type="ARBA" id="ARBA00022989"/>
    </source>
</evidence>
<dbReference type="GO" id="GO:0005549">
    <property type="term" value="F:odorant binding"/>
    <property type="evidence" value="ECO:0007669"/>
    <property type="project" value="TreeGrafter"/>
</dbReference>
<feature type="transmembrane region" description="Helical" evidence="13">
    <location>
        <begin position="284"/>
        <end position="304"/>
    </location>
</feature>
<keyword evidence="12" id="KW-0807">Transducer</keyword>
<evidence type="ECO:0000256" key="5">
    <source>
        <dbReference type="ARBA" id="ARBA00022725"/>
    </source>
</evidence>
<evidence type="ECO:0000256" key="2">
    <source>
        <dbReference type="ARBA" id="ARBA00022475"/>
    </source>
</evidence>
<evidence type="ECO:0000313" key="16">
    <source>
        <dbReference type="Proteomes" id="UP000265040"/>
    </source>
</evidence>
<keyword evidence="16" id="KW-1185">Reference proteome</keyword>
<evidence type="ECO:0000256" key="13">
    <source>
        <dbReference type="SAM" id="Phobius"/>
    </source>
</evidence>
<dbReference type="GeneTree" id="ENSGT01030000234640"/>
<evidence type="ECO:0000313" key="15">
    <source>
        <dbReference type="Ensembl" id="ENSATEP00000019524.2"/>
    </source>
</evidence>
<dbReference type="PANTHER" id="PTHR26451:SF847">
    <property type="entry name" value="ODORANT RECEPTOR-RELATED"/>
    <property type="match status" value="1"/>
</dbReference>
<keyword evidence="10" id="KW-0675">Receptor</keyword>
<dbReference type="Pfam" id="PF13853">
    <property type="entry name" value="7tm_4"/>
    <property type="match status" value="1"/>
</dbReference>
<dbReference type="PRINTS" id="PR00245">
    <property type="entry name" value="OLFACTORYR"/>
</dbReference>
<dbReference type="OrthoDB" id="6147321at2759"/>
<sequence length="387" mass="44124">MQADTVLHVEILVGLQFTSNHFTFHAVAFHCHLHTFCLPALHISSVMNNNSGTPSYFEFTVFSDYGSLRYLFFCLCLLIYMTIISANLVIVLTVCVEKSLHQPMYIFICCLSLNSLYGSAGFFPRFLMDILSDTHFISHPFCFLQIYIIHTYKVHELNILTVMSYDRLVAICQPLHYHRKMTFRTVLCLLSVVVLYPVSVFGYLFYLSISLTLCGNELHRFFCTNWSVVQLSCVDTTLINIAGQFLGVASTFTPLFFVLYTYLRILLVCKRSSSEFRGKALQTCLPHIVTFVNYCISVFCEVSLSGNKNNEVNSFVIAVLSLEFLIIPPISNPLVYALNLPQIRGVIFWSLRPNKHETLLNRYRPPNPALSILQLGYGNPFHEALCS</sequence>
<reference evidence="15" key="2">
    <citation type="submission" date="2025-08" db="UniProtKB">
        <authorList>
            <consortium name="Ensembl"/>
        </authorList>
    </citation>
    <scope>IDENTIFICATION</scope>
</reference>
<keyword evidence="7" id="KW-0297">G-protein coupled receptor</keyword>
<feature type="transmembrane region" description="Helical" evidence="13">
    <location>
        <begin position="316"/>
        <end position="338"/>
    </location>
</feature>
<dbReference type="InterPro" id="IPR000725">
    <property type="entry name" value="Olfact_rcpt"/>
</dbReference>
<evidence type="ECO:0000256" key="7">
    <source>
        <dbReference type="ARBA" id="ARBA00023040"/>
    </source>
</evidence>
<dbReference type="InterPro" id="IPR017452">
    <property type="entry name" value="GPCR_Rhodpsn_7TM"/>
</dbReference>
<reference evidence="15" key="1">
    <citation type="submission" date="2021-04" db="EMBL/GenBank/DDBJ databases">
        <authorList>
            <consortium name="Wellcome Sanger Institute Data Sharing"/>
        </authorList>
    </citation>
    <scope>NUCLEOTIDE SEQUENCE [LARGE SCALE GENOMIC DNA]</scope>
</reference>